<dbReference type="GO" id="GO:0005886">
    <property type="term" value="C:plasma membrane"/>
    <property type="evidence" value="ECO:0007669"/>
    <property type="project" value="UniProtKB-SubCell"/>
</dbReference>
<dbReference type="PIRSF" id="PIRSF500217">
    <property type="entry name" value="AlgI"/>
    <property type="match status" value="1"/>
</dbReference>
<dbReference type="InterPro" id="IPR028362">
    <property type="entry name" value="AlgI"/>
</dbReference>
<dbReference type="Proteomes" id="UP000435187">
    <property type="component" value="Unassembled WGS sequence"/>
</dbReference>
<evidence type="ECO:0000256" key="7">
    <source>
        <dbReference type="ARBA" id="ARBA00023136"/>
    </source>
</evidence>
<feature type="transmembrane region" description="Helical" evidence="10">
    <location>
        <begin position="309"/>
        <end position="333"/>
    </location>
</feature>
<dbReference type="PANTHER" id="PTHR13285:SF23">
    <property type="entry name" value="TEICHOIC ACID D-ALANYLTRANSFERASE"/>
    <property type="match status" value="1"/>
</dbReference>
<feature type="transmembrane region" description="Helical" evidence="10">
    <location>
        <begin position="354"/>
        <end position="374"/>
    </location>
</feature>
<dbReference type="PANTHER" id="PTHR13285">
    <property type="entry name" value="ACYLTRANSFERASE"/>
    <property type="match status" value="1"/>
</dbReference>
<dbReference type="GO" id="GO:0016746">
    <property type="term" value="F:acyltransferase activity"/>
    <property type="evidence" value="ECO:0007669"/>
    <property type="project" value="UniProtKB-KW"/>
</dbReference>
<comment type="subcellular location">
    <subcellularLocation>
        <location evidence="1">Cell membrane</location>
        <topology evidence="1">Multi-pass membrane protein</topology>
    </subcellularLocation>
</comment>
<organism evidence="11 12">
    <name type="scientific">Gracilibacillus thailandensis</name>
    <dbReference type="NCBI Taxonomy" id="563735"/>
    <lineage>
        <taxon>Bacteria</taxon>
        <taxon>Bacillati</taxon>
        <taxon>Bacillota</taxon>
        <taxon>Bacilli</taxon>
        <taxon>Bacillales</taxon>
        <taxon>Bacillaceae</taxon>
        <taxon>Gracilibacillus</taxon>
    </lineage>
</organism>
<keyword evidence="12" id="KW-1185">Reference proteome</keyword>
<gene>
    <name evidence="11" type="ORF">GH885_16455</name>
</gene>
<evidence type="ECO:0000256" key="4">
    <source>
        <dbReference type="ARBA" id="ARBA00022679"/>
    </source>
</evidence>
<reference evidence="11 12" key="1">
    <citation type="submission" date="2019-10" db="EMBL/GenBank/DDBJ databases">
        <title>Gracilibacillus salitolerans sp. nov., a moderate halophile isolated from a saline soil in northwest China.</title>
        <authorList>
            <person name="Gan L."/>
        </authorList>
    </citation>
    <scope>NUCLEOTIDE SEQUENCE [LARGE SCALE GENOMIC DNA]</scope>
    <source>
        <strain evidence="11 12">TP2-8</strain>
    </source>
</reference>
<dbReference type="AlphaFoldDB" id="A0A6N7R3X0"/>
<comment type="caution">
    <text evidence="11">The sequence shown here is derived from an EMBL/GenBank/DDBJ whole genome shotgun (WGS) entry which is preliminary data.</text>
</comment>
<protein>
    <submittedName>
        <fullName evidence="11">MBOAT family protein</fullName>
    </submittedName>
</protein>
<feature type="transmembrane region" description="Helical" evidence="10">
    <location>
        <begin position="190"/>
        <end position="215"/>
    </location>
</feature>
<keyword evidence="6 10" id="KW-1133">Transmembrane helix</keyword>
<feature type="transmembrane region" description="Helical" evidence="10">
    <location>
        <begin position="149"/>
        <end position="169"/>
    </location>
</feature>
<evidence type="ECO:0000256" key="8">
    <source>
        <dbReference type="ARBA" id="ARBA00023315"/>
    </source>
</evidence>
<keyword evidence="8 9" id="KW-0012">Acyltransferase</keyword>
<dbReference type="EMBL" id="WJEE01000044">
    <property type="protein sequence ID" value="MRI67913.1"/>
    <property type="molecule type" value="Genomic_DNA"/>
</dbReference>
<dbReference type="InterPro" id="IPR051085">
    <property type="entry name" value="MB_O-acyltransferase"/>
</dbReference>
<name>A0A6N7R3X0_9BACI</name>
<keyword evidence="3 9" id="KW-1003">Cell membrane</keyword>
<dbReference type="InterPro" id="IPR024194">
    <property type="entry name" value="Ac/AlaTfrase_AlgI/DltB"/>
</dbReference>
<feature type="transmembrane region" description="Helical" evidence="10">
    <location>
        <begin position="460"/>
        <end position="479"/>
    </location>
</feature>
<evidence type="ECO:0000256" key="9">
    <source>
        <dbReference type="PIRNR" id="PIRNR016636"/>
    </source>
</evidence>
<dbReference type="RefSeq" id="WP_153836442.1">
    <property type="nucleotide sequence ID" value="NZ_JBHUMW010000084.1"/>
</dbReference>
<dbReference type="InterPro" id="IPR004299">
    <property type="entry name" value="MBOAT_fam"/>
</dbReference>
<keyword evidence="4 9" id="KW-0808">Transferase</keyword>
<evidence type="ECO:0000256" key="3">
    <source>
        <dbReference type="ARBA" id="ARBA00022475"/>
    </source>
</evidence>
<evidence type="ECO:0000256" key="6">
    <source>
        <dbReference type="ARBA" id="ARBA00022989"/>
    </source>
</evidence>
<feature type="transmembrane region" description="Helical" evidence="10">
    <location>
        <begin position="6"/>
        <end position="23"/>
    </location>
</feature>
<evidence type="ECO:0000313" key="12">
    <source>
        <dbReference type="Proteomes" id="UP000435187"/>
    </source>
</evidence>
<feature type="transmembrane region" description="Helical" evidence="10">
    <location>
        <begin position="429"/>
        <end position="448"/>
    </location>
</feature>
<dbReference type="Pfam" id="PF03062">
    <property type="entry name" value="MBOAT"/>
    <property type="match status" value="1"/>
</dbReference>
<accession>A0A6N7R3X0</accession>
<comment type="similarity">
    <text evidence="2 9">Belongs to the membrane-bound acyltransferase family.</text>
</comment>
<dbReference type="PIRSF" id="PIRSF016636">
    <property type="entry name" value="AlgI_DltB"/>
    <property type="match status" value="1"/>
</dbReference>
<evidence type="ECO:0000313" key="11">
    <source>
        <dbReference type="EMBL" id="MRI67913.1"/>
    </source>
</evidence>
<feature type="transmembrane region" description="Helical" evidence="10">
    <location>
        <begin position="35"/>
        <end position="61"/>
    </location>
</feature>
<feature type="transmembrane region" description="Helical" evidence="10">
    <location>
        <begin position="81"/>
        <end position="103"/>
    </location>
</feature>
<keyword evidence="7 9" id="KW-0472">Membrane</keyword>
<proteinExistence type="inferred from homology"/>
<feature type="transmembrane region" description="Helical" evidence="10">
    <location>
        <begin position="115"/>
        <end position="137"/>
    </location>
</feature>
<sequence>MLFNSVPFIFVFLPVAVIGYFILAKIASGKFSKIWLIICSLFFYAYWNPIYIFLIVGSMIVNFSISKCFSQNLNRKIRKGAIVLGILFNIGLLGYFKYVDFFIKNINAVFQTEIAMLHIMLPLAISFFTFQQIAYLVDRYKGNYTDPKLSTYLLFVTFFPQLIAGPIVHHKEMMPQFENEENKRINWDNIARGLFIFIIGLTKKVAIADTVAIWANAGFQNYENLSTIDAWLTSLSYTTQLYFDFSGYCDMAIGIGLLFNIKLPVNFFSPYKARNIQDFWNRWHMTLTRFLTHYIYIPLGGNRKGISRTYVNILIVFFISGIWHGAGWTFIIWGMLHGIASVIVRLMKKINLSFPWVVSWFLTFIFVNTTWVYFRATSFDQANTIIKKMFLFEYNYEYPIRKFFNKPMEIFAAGNEYDFILFHLDNPKIIVASLFVLLLISFIGRNSIELLEGFKTNLTNIAFVQLLVAITLVVIFFINKNSEFLYFNF</sequence>
<evidence type="ECO:0000256" key="5">
    <source>
        <dbReference type="ARBA" id="ARBA00022692"/>
    </source>
</evidence>
<keyword evidence="5 10" id="KW-0812">Transmembrane</keyword>
<evidence type="ECO:0000256" key="1">
    <source>
        <dbReference type="ARBA" id="ARBA00004651"/>
    </source>
</evidence>
<evidence type="ECO:0000256" key="2">
    <source>
        <dbReference type="ARBA" id="ARBA00010323"/>
    </source>
</evidence>
<evidence type="ECO:0000256" key="10">
    <source>
        <dbReference type="SAM" id="Phobius"/>
    </source>
</evidence>
<dbReference type="GO" id="GO:0042121">
    <property type="term" value="P:alginic acid biosynthetic process"/>
    <property type="evidence" value="ECO:0007669"/>
    <property type="project" value="InterPro"/>
</dbReference>